<keyword evidence="1" id="KW-0808">Transferase</keyword>
<protein>
    <recommendedName>
        <fullName evidence="3">Phospholipid/glycerol acyltransferase domain-containing protein</fullName>
    </recommendedName>
</protein>
<dbReference type="SUPFAM" id="SSF69593">
    <property type="entry name" value="Glycerol-3-phosphate (1)-acyltransferase"/>
    <property type="match status" value="1"/>
</dbReference>
<keyword evidence="2" id="KW-0012">Acyltransferase</keyword>
<feature type="domain" description="Phospholipid/glycerol acyltransferase" evidence="3">
    <location>
        <begin position="38"/>
        <end position="150"/>
    </location>
</feature>
<gene>
    <name evidence="4" type="ORF">METZ01_LOCUS3179</name>
</gene>
<dbReference type="EMBL" id="UINC01000165">
    <property type="protein sequence ID" value="SUZ50325.1"/>
    <property type="molecule type" value="Genomic_DNA"/>
</dbReference>
<evidence type="ECO:0000313" key="4">
    <source>
        <dbReference type="EMBL" id="SUZ50325.1"/>
    </source>
</evidence>
<evidence type="ECO:0000256" key="2">
    <source>
        <dbReference type="ARBA" id="ARBA00023315"/>
    </source>
</evidence>
<organism evidence="4">
    <name type="scientific">marine metagenome</name>
    <dbReference type="NCBI Taxonomy" id="408172"/>
    <lineage>
        <taxon>unclassified sequences</taxon>
        <taxon>metagenomes</taxon>
        <taxon>ecological metagenomes</taxon>
    </lineage>
</organism>
<dbReference type="PANTHER" id="PTHR10434">
    <property type="entry name" value="1-ACYL-SN-GLYCEROL-3-PHOSPHATE ACYLTRANSFERASE"/>
    <property type="match status" value="1"/>
</dbReference>
<dbReference type="GO" id="GO:0005886">
    <property type="term" value="C:plasma membrane"/>
    <property type="evidence" value="ECO:0007669"/>
    <property type="project" value="TreeGrafter"/>
</dbReference>
<dbReference type="InterPro" id="IPR002123">
    <property type="entry name" value="Plipid/glycerol_acylTrfase"/>
</dbReference>
<proteinExistence type="predicted"/>
<reference evidence="4" key="1">
    <citation type="submission" date="2018-05" db="EMBL/GenBank/DDBJ databases">
        <authorList>
            <person name="Lanie J.A."/>
            <person name="Ng W.-L."/>
            <person name="Kazmierczak K.M."/>
            <person name="Andrzejewski T.M."/>
            <person name="Davidsen T.M."/>
            <person name="Wayne K.J."/>
            <person name="Tettelin H."/>
            <person name="Glass J.I."/>
            <person name="Rusch D."/>
            <person name="Podicherti R."/>
            <person name="Tsui H.-C.T."/>
            <person name="Winkler M.E."/>
        </authorList>
    </citation>
    <scope>NUCLEOTIDE SEQUENCE</scope>
</reference>
<name>A0A381N726_9ZZZZ</name>
<evidence type="ECO:0000259" key="3">
    <source>
        <dbReference type="SMART" id="SM00563"/>
    </source>
</evidence>
<dbReference type="CDD" id="cd07989">
    <property type="entry name" value="LPLAT_AGPAT-like"/>
    <property type="match status" value="1"/>
</dbReference>
<dbReference type="PANTHER" id="PTHR10434:SF11">
    <property type="entry name" value="1-ACYL-SN-GLYCEROL-3-PHOSPHATE ACYLTRANSFERASE"/>
    <property type="match status" value="1"/>
</dbReference>
<dbReference type="Pfam" id="PF01553">
    <property type="entry name" value="Acyltransferase"/>
    <property type="match status" value="1"/>
</dbReference>
<accession>A0A381N726</accession>
<dbReference type="GO" id="GO:0006654">
    <property type="term" value="P:phosphatidic acid biosynthetic process"/>
    <property type="evidence" value="ECO:0007669"/>
    <property type="project" value="TreeGrafter"/>
</dbReference>
<dbReference type="GO" id="GO:0003841">
    <property type="term" value="F:1-acylglycerol-3-phosphate O-acyltransferase activity"/>
    <property type="evidence" value="ECO:0007669"/>
    <property type="project" value="TreeGrafter"/>
</dbReference>
<dbReference type="AlphaFoldDB" id="A0A381N726"/>
<feature type="non-terminal residue" evidence="4">
    <location>
        <position position="1"/>
    </location>
</feature>
<dbReference type="SMART" id="SM00563">
    <property type="entry name" value="PlsC"/>
    <property type="match status" value="1"/>
</dbReference>
<evidence type="ECO:0000256" key="1">
    <source>
        <dbReference type="ARBA" id="ARBA00022679"/>
    </source>
</evidence>
<sequence length="249" mass="28321">VEESRDYRRTRHTLGRALQLCFRPRYRGQEHVPVDGPVIIAANHLSHIDPAFIMTATPRPVTYLSKQEHFDGRLRRALFSRMGVIPVDRDAGGSDALVEVEAILREGGAVGIFPEGTRSRDGVPGPGRTGVARLAAATSAAVVPVAIRETDRVVPVGKRVPRLWRRFFYEFGEPLYFRAKEANRETLREFTNQVMDAIAALSEEAGDYWYSRRLRTRMTEWQKRNGLVRARLRESLDKRAQALRTRLGR</sequence>